<evidence type="ECO:0000313" key="2">
    <source>
        <dbReference type="Proteomes" id="UP000887116"/>
    </source>
</evidence>
<gene>
    <name evidence="1" type="ORF">TNCT_249451</name>
</gene>
<proteinExistence type="predicted"/>
<protein>
    <submittedName>
        <fullName evidence="1">Uncharacterized protein</fullName>
    </submittedName>
</protein>
<dbReference type="Proteomes" id="UP000887116">
    <property type="component" value="Unassembled WGS sequence"/>
</dbReference>
<name>A0A8X6GMY8_TRICU</name>
<keyword evidence="2" id="KW-1185">Reference proteome</keyword>
<reference evidence="1" key="1">
    <citation type="submission" date="2020-07" db="EMBL/GenBank/DDBJ databases">
        <title>Multicomponent nature underlies the extraordinary mechanical properties of spider dragline silk.</title>
        <authorList>
            <person name="Kono N."/>
            <person name="Nakamura H."/>
            <person name="Mori M."/>
            <person name="Yoshida Y."/>
            <person name="Ohtoshi R."/>
            <person name="Malay A.D."/>
            <person name="Moran D.A.P."/>
            <person name="Tomita M."/>
            <person name="Numata K."/>
            <person name="Arakawa K."/>
        </authorList>
    </citation>
    <scope>NUCLEOTIDE SEQUENCE</scope>
</reference>
<accession>A0A8X6GMY8</accession>
<organism evidence="1 2">
    <name type="scientific">Trichonephila clavata</name>
    <name type="common">Joro spider</name>
    <name type="synonym">Nephila clavata</name>
    <dbReference type="NCBI Taxonomy" id="2740835"/>
    <lineage>
        <taxon>Eukaryota</taxon>
        <taxon>Metazoa</taxon>
        <taxon>Ecdysozoa</taxon>
        <taxon>Arthropoda</taxon>
        <taxon>Chelicerata</taxon>
        <taxon>Arachnida</taxon>
        <taxon>Araneae</taxon>
        <taxon>Araneomorphae</taxon>
        <taxon>Entelegynae</taxon>
        <taxon>Araneoidea</taxon>
        <taxon>Nephilidae</taxon>
        <taxon>Trichonephila</taxon>
    </lineage>
</organism>
<sequence length="111" mass="12741">MMLDTENINYPNTYLASSENRNELGVNSYQEKYDAENWIVTNLETNEYQSLHSTEVAYISKSPEEYYSQEIPTATGFVVDTANYTEPMEVKYLLDETAASIPVHIIQEKSL</sequence>
<dbReference type="AlphaFoldDB" id="A0A8X6GMY8"/>
<comment type="caution">
    <text evidence="1">The sequence shown here is derived from an EMBL/GenBank/DDBJ whole genome shotgun (WGS) entry which is preliminary data.</text>
</comment>
<dbReference type="EMBL" id="BMAO01015935">
    <property type="protein sequence ID" value="GFR05300.1"/>
    <property type="molecule type" value="Genomic_DNA"/>
</dbReference>
<evidence type="ECO:0000313" key="1">
    <source>
        <dbReference type="EMBL" id="GFR05300.1"/>
    </source>
</evidence>